<keyword evidence="2" id="KW-1185">Reference proteome</keyword>
<proteinExistence type="predicted"/>
<protein>
    <submittedName>
        <fullName evidence="1">Uncharacterized protein</fullName>
    </submittedName>
</protein>
<dbReference type="EMBL" id="QOIL01000035">
    <property type="protein sequence ID" value="RCG19065.1"/>
    <property type="molecule type" value="Genomic_DNA"/>
</dbReference>
<sequence length="59" mass="5753">MPDSRQTCSPRTLLSLASRRLTWAARAGCAGVGGEQVGLQGGPADGGPAAAGTVWGSAA</sequence>
<accession>A0A367EN97</accession>
<gene>
    <name evidence="1" type="ORF">DQ384_38725</name>
</gene>
<dbReference type="AlphaFoldDB" id="A0A367EN97"/>
<organism evidence="1 2">
    <name type="scientific">Sphaerisporangium album</name>
    <dbReference type="NCBI Taxonomy" id="509200"/>
    <lineage>
        <taxon>Bacteria</taxon>
        <taxon>Bacillati</taxon>
        <taxon>Actinomycetota</taxon>
        <taxon>Actinomycetes</taxon>
        <taxon>Streptosporangiales</taxon>
        <taxon>Streptosporangiaceae</taxon>
        <taxon>Sphaerisporangium</taxon>
    </lineage>
</organism>
<reference evidence="1 2" key="1">
    <citation type="submission" date="2018-06" db="EMBL/GenBank/DDBJ databases">
        <title>Sphaerisporangium craniellae sp. nov., isolated from a marine sponge in the South China Sea.</title>
        <authorList>
            <person name="Li L."/>
        </authorList>
    </citation>
    <scope>NUCLEOTIDE SEQUENCE [LARGE SCALE GENOMIC DNA]</scope>
    <source>
        <strain evidence="1 2">CCTCC AA 208026</strain>
    </source>
</reference>
<evidence type="ECO:0000313" key="1">
    <source>
        <dbReference type="EMBL" id="RCG19065.1"/>
    </source>
</evidence>
<dbReference type="Proteomes" id="UP000253094">
    <property type="component" value="Unassembled WGS sequence"/>
</dbReference>
<evidence type="ECO:0000313" key="2">
    <source>
        <dbReference type="Proteomes" id="UP000253094"/>
    </source>
</evidence>
<comment type="caution">
    <text evidence="1">The sequence shown here is derived from an EMBL/GenBank/DDBJ whole genome shotgun (WGS) entry which is preliminary data.</text>
</comment>
<name>A0A367EN97_9ACTN</name>